<dbReference type="Proteomes" id="UP000297280">
    <property type="component" value="Unassembled WGS sequence"/>
</dbReference>
<dbReference type="EMBL" id="PQXO01000031">
    <property type="protein sequence ID" value="TGO91312.1"/>
    <property type="molecule type" value="Genomic_DNA"/>
</dbReference>
<keyword evidence="2" id="KW-0521">NADP</keyword>
<comment type="similarity">
    <text evidence="1">Belongs to the NmrA-type oxidoreductase family.</text>
</comment>
<evidence type="ECO:0000259" key="4">
    <source>
        <dbReference type="Pfam" id="PF05368"/>
    </source>
</evidence>
<dbReference type="InterPro" id="IPR008030">
    <property type="entry name" value="NmrA-like"/>
</dbReference>
<dbReference type="Pfam" id="PF05368">
    <property type="entry name" value="NmrA"/>
    <property type="match status" value="1"/>
</dbReference>
<evidence type="ECO:0000256" key="3">
    <source>
        <dbReference type="ARBA" id="ARBA00023002"/>
    </source>
</evidence>
<accession>A0A4Z1L3A5</accession>
<reference evidence="5 6" key="1">
    <citation type="submission" date="2017-12" db="EMBL/GenBank/DDBJ databases">
        <title>Comparative genomics of Botrytis spp.</title>
        <authorList>
            <person name="Valero-Jimenez C.A."/>
            <person name="Tapia P."/>
            <person name="Veloso J."/>
            <person name="Silva-Moreno E."/>
            <person name="Staats M."/>
            <person name="Valdes J.H."/>
            <person name="Van Kan J.A.L."/>
        </authorList>
    </citation>
    <scope>NUCLEOTIDE SEQUENCE [LARGE SCALE GENOMIC DNA]</scope>
    <source>
        <strain evidence="5 6">MUCL3349</strain>
    </source>
</reference>
<dbReference type="SUPFAM" id="SSF51735">
    <property type="entry name" value="NAD(P)-binding Rossmann-fold domains"/>
    <property type="match status" value="1"/>
</dbReference>
<dbReference type="GO" id="GO:0016491">
    <property type="term" value="F:oxidoreductase activity"/>
    <property type="evidence" value="ECO:0007669"/>
    <property type="project" value="UniProtKB-KW"/>
</dbReference>
<evidence type="ECO:0000313" key="6">
    <source>
        <dbReference type="Proteomes" id="UP000297280"/>
    </source>
</evidence>
<dbReference type="PANTHER" id="PTHR42748">
    <property type="entry name" value="NITROGEN METABOLITE REPRESSION PROTEIN NMRA FAMILY MEMBER"/>
    <property type="match status" value="1"/>
</dbReference>
<dbReference type="AlphaFoldDB" id="A0A4Z1L3A5"/>
<comment type="caution">
    <text evidence="5">The sequence shown here is derived from an EMBL/GenBank/DDBJ whole genome shotgun (WGS) entry which is preliminary data.</text>
</comment>
<evidence type="ECO:0000313" key="5">
    <source>
        <dbReference type="EMBL" id="TGO91312.1"/>
    </source>
</evidence>
<evidence type="ECO:0000256" key="1">
    <source>
        <dbReference type="ARBA" id="ARBA00006328"/>
    </source>
</evidence>
<dbReference type="GO" id="GO:0005634">
    <property type="term" value="C:nucleus"/>
    <property type="evidence" value="ECO:0007669"/>
    <property type="project" value="TreeGrafter"/>
</dbReference>
<organism evidence="5 6">
    <name type="scientific">Botrytis porri</name>
    <dbReference type="NCBI Taxonomy" id="87229"/>
    <lineage>
        <taxon>Eukaryota</taxon>
        <taxon>Fungi</taxon>
        <taxon>Dikarya</taxon>
        <taxon>Ascomycota</taxon>
        <taxon>Pezizomycotina</taxon>
        <taxon>Leotiomycetes</taxon>
        <taxon>Helotiales</taxon>
        <taxon>Sclerotiniaceae</taxon>
        <taxon>Botrytis</taxon>
    </lineage>
</organism>
<gene>
    <name evidence="5" type="ORF">BPOR_0031g00010</name>
</gene>
<keyword evidence="3" id="KW-0560">Oxidoreductase</keyword>
<dbReference type="Gene3D" id="3.40.50.720">
    <property type="entry name" value="NAD(P)-binding Rossmann-like Domain"/>
    <property type="match status" value="1"/>
</dbReference>
<name>A0A4Z1L3A5_9HELO</name>
<feature type="domain" description="NmrA-like" evidence="4">
    <location>
        <begin position="5"/>
        <end position="85"/>
    </location>
</feature>
<sequence>MTDRELVVVLEATGAQGGPTTHYILKHLSDTYRVRAVTRNSTKPSAQALSKSGAEVVSADYDIPDSIKAALSGAHAIFAITNFWEQNSLDIETPDGSFVLSMPYPGHTRVPCSDAEDPGIAIGEVLRGGKKFFGRQVVLFGKPIPEEENLKIRAEDLGIKATFEQVSSQQHAKRLSSYGLPPDTVVASTELFEALPYEKIDLKEWETCTDGRVLPPRWLQIGHLGRLC</sequence>
<dbReference type="STRING" id="87229.A0A4Z1L3A5"/>
<keyword evidence="6" id="KW-1185">Reference proteome</keyword>
<dbReference type="InterPro" id="IPR051164">
    <property type="entry name" value="NmrA-like_oxidored"/>
</dbReference>
<dbReference type="InterPro" id="IPR036291">
    <property type="entry name" value="NAD(P)-bd_dom_sf"/>
</dbReference>
<evidence type="ECO:0000256" key="2">
    <source>
        <dbReference type="ARBA" id="ARBA00022857"/>
    </source>
</evidence>
<proteinExistence type="inferred from homology"/>
<protein>
    <recommendedName>
        <fullName evidence="4">NmrA-like domain-containing protein</fullName>
    </recommendedName>
</protein>
<dbReference type="PANTHER" id="PTHR42748:SF30">
    <property type="entry name" value="NMRA-LIKE DOMAIN-CONTAINING PROTEIN"/>
    <property type="match status" value="1"/>
</dbReference>